<dbReference type="Pfam" id="PF00168">
    <property type="entry name" value="C2"/>
    <property type="match status" value="3"/>
</dbReference>
<keyword evidence="3" id="KW-0697">Rotamase</keyword>
<keyword evidence="3" id="KW-0413">Isomerase</keyword>
<evidence type="ECO:0000313" key="7">
    <source>
        <dbReference type="EMBL" id="GMH75599.1"/>
    </source>
</evidence>
<dbReference type="PANTHER" id="PTHR45911">
    <property type="entry name" value="C2 DOMAIN-CONTAINING PROTEIN"/>
    <property type="match status" value="1"/>
</dbReference>
<name>A0A9W7APY0_9STRA</name>
<dbReference type="Proteomes" id="UP001165082">
    <property type="component" value="Unassembled WGS sequence"/>
</dbReference>
<feature type="domain" description="C2" evidence="5">
    <location>
        <begin position="298"/>
        <end position="426"/>
    </location>
</feature>
<accession>A0A9W7APY0</accession>
<dbReference type="Gene3D" id="2.60.40.150">
    <property type="entry name" value="C2 domain"/>
    <property type="match status" value="2"/>
</dbReference>
<feature type="domain" description="PPIase FKBP-type" evidence="6">
    <location>
        <begin position="822"/>
        <end position="876"/>
    </location>
</feature>
<dbReference type="InterPro" id="IPR035892">
    <property type="entry name" value="C2_domain_sf"/>
</dbReference>
<keyword evidence="2" id="KW-0106">Calcium</keyword>
<feature type="region of interest" description="Disordered" evidence="4">
    <location>
        <begin position="491"/>
        <end position="555"/>
    </location>
</feature>
<dbReference type="AlphaFoldDB" id="A0A9W7APY0"/>
<dbReference type="OrthoDB" id="67700at2759"/>
<dbReference type="PROSITE" id="PS50004">
    <property type="entry name" value="C2"/>
    <property type="match status" value="1"/>
</dbReference>
<feature type="compositionally biased region" description="Basic and acidic residues" evidence="4">
    <location>
        <begin position="534"/>
        <end position="549"/>
    </location>
</feature>
<dbReference type="GO" id="GO:0005509">
    <property type="term" value="F:calcium ion binding"/>
    <property type="evidence" value="ECO:0007669"/>
    <property type="project" value="TreeGrafter"/>
</dbReference>
<protein>
    <recommendedName>
        <fullName evidence="3">peptidylprolyl isomerase</fullName>
        <ecNumber evidence="3">5.2.1.8</ecNumber>
    </recommendedName>
</protein>
<feature type="compositionally biased region" description="Basic residues" evidence="4">
    <location>
        <begin position="603"/>
        <end position="623"/>
    </location>
</feature>
<reference evidence="7" key="1">
    <citation type="submission" date="2022-07" db="EMBL/GenBank/DDBJ databases">
        <title>Genome analysis of Parmales, a sister group of diatoms, reveals the evolutionary specialization of diatoms from phago-mixotrophs to photoautotrophs.</title>
        <authorList>
            <person name="Ban H."/>
            <person name="Sato S."/>
            <person name="Yoshikawa S."/>
            <person name="Kazumasa Y."/>
            <person name="Nakamura Y."/>
            <person name="Ichinomiya M."/>
            <person name="Saitoh K."/>
            <person name="Sato N."/>
            <person name="Blanc-Mathieu R."/>
            <person name="Endo H."/>
            <person name="Kuwata A."/>
            <person name="Ogata H."/>
        </authorList>
    </citation>
    <scope>NUCLEOTIDE SEQUENCE</scope>
</reference>
<dbReference type="EC" id="5.2.1.8" evidence="3"/>
<dbReference type="PROSITE" id="PS50059">
    <property type="entry name" value="FKBP_PPIASE"/>
    <property type="match status" value="1"/>
</dbReference>
<dbReference type="PANTHER" id="PTHR45911:SF4">
    <property type="entry name" value="MULTIPLE C2 AND TRANSMEMBRANE DOMAIN-CONTAINING PROTEIN"/>
    <property type="match status" value="1"/>
</dbReference>
<keyword evidence="8" id="KW-1185">Reference proteome</keyword>
<dbReference type="EMBL" id="BRXZ01001633">
    <property type="protein sequence ID" value="GMH75599.1"/>
    <property type="molecule type" value="Genomic_DNA"/>
</dbReference>
<comment type="caution">
    <text evidence="7">The sequence shown here is derived from an EMBL/GenBank/DDBJ whole genome shotgun (WGS) entry which is preliminary data.</text>
</comment>
<gene>
    <name evidence="7" type="ORF">TrRE_jg12992</name>
</gene>
<dbReference type="GO" id="GO:0016020">
    <property type="term" value="C:membrane"/>
    <property type="evidence" value="ECO:0007669"/>
    <property type="project" value="TreeGrafter"/>
</dbReference>
<feature type="compositionally biased region" description="Basic and acidic residues" evidence="4">
    <location>
        <begin position="657"/>
        <end position="678"/>
    </location>
</feature>
<evidence type="ECO:0000256" key="3">
    <source>
        <dbReference type="PROSITE-ProRule" id="PRU00277"/>
    </source>
</evidence>
<evidence type="ECO:0000256" key="4">
    <source>
        <dbReference type="SAM" id="MobiDB-lite"/>
    </source>
</evidence>
<feature type="region of interest" description="Disordered" evidence="4">
    <location>
        <begin position="657"/>
        <end position="687"/>
    </location>
</feature>
<dbReference type="Gene3D" id="3.10.50.40">
    <property type="match status" value="1"/>
</dbReference>
<dbReference type="Pfam" id="PF00254">
    <property type="entry name" value="FKBP_C"/>
    <property type="match status" value="1"/>
</dbReference>
<sequence length="985" mass="112973">MKKFPKCLTCHRNGIKKDSLFLCVDCKMKCYCEECDRIAHSDIKKSMHKRKRITTGRPYKVKVLEDGDNFTFPKAHDWVSLNYKLYVKDKEGEVDGRRRRCLNFLTTLGGLMKKRISHGTLVDSTYGWRGKPLQFQVGTSGPCIHLQVVNCSNVAAMDSNGMSDPYVAVWWKDTLIGTTRVIMKNRDPSWSNESFVVPLEKEFVRCFNNKDKSLYITNKNKGKEHHHHDPTFYKPGMKLSPYDASRVVEEVSGENALAKLPKLRLDVFDYDKFSKNDFMGQKTFSDNEMLQILFEQNDEPVRNFGLEPKKARGVLGMKLGLITDGKHLPKADPFSLSDPYCTIKWNDEKVGKTKTIKNTLDPLWNHAYFDIKLTPGNEDKEMEDGELVIEVFDWDRVGGDDRLGILTFKGKQIKELVEKSAATADMAIDDNVLRVIEEEWTRLEGTPKQSDFKVNILHKINLKAQEEREKLKEEHEAEKMRVLQEKIDAGLETPEERRLRKTMDKEKRRKERATARAAKVALKKELRKRGMKSMADRKSRDTRDTRDTRATQGDSLSAMLAAAKAEVEEEIAIGVDFEKSEEYKKPEDDEGSLDSKGVPRASRASRHTRRSHKRGSRGSKQGRRGSLMHELPPNVLAAMAENPDVMLGMIKKGELELDKNQMKEGDRGARGSRESKDSSDDESFVEEGYEPGTCVSFSNVLGIKCIFEDDDGFEIVKREEWIKLADVPLNIKMGKNPELEEIWRRLELEKQPLWKKLIKGKAKIYAEMDEQKAQQLGWLDKMMGRTNLGLKTYYPLFLPDSESGAKDVQGKIGLRMVYHTRGTVLRGIDEVVSEMSLGERCMINVREDYAFGQAFGNHNLPPHSDINVEVDLVAVRGLGGLYLLISRNVSFLMYNLWLFLQLLIIIYERLVCYYEKLLCPLWCKRPWVKQKSYDVSEDEADDFDEEAMLQDESLVKSEEGKSVEVVVEEQKNDSTLGARMLFANF</sequence>
<dbReference type="CDD" id="cd00030">
    <property type="entry name" value="C2"/>
    <property type="match status" value="1"/>
</dbReference>
<keyword evidence="1" id="KW-0479">Metal-binding</keyword>
<dbReference type="SMART" id="SM00239">
    <property type="entry name" value="C2"/>
    <property type="match status" value="2"/>
</dbReference>
<dbReference type="GO" id="GO:0003755">
    <property type="term" value="F:peptidyl-prolyl cis-trans isomerase activity"/>
    <property type="evidence" value="ECO:0007669"/>
    <property type="project" value="UniProtKB-KW"/>
</dbReference>
<dbReference type="SUPFAM" id="SSF54534">
    <property type="entry name" value="FKBP-like"/>
    <property type="match status" value="1"/>
</dbReference>
<dbReference type="InterPro" id="IPR046357">
    <property type="entry name" value="PPIase_dom_sf"/>
</dbReference>
<proteinExistence type="predicted"/>
<dbReference type="InterPro" id="IPR000008">
    <property type="entry name" value="C2_dom"/>
</dbReference>
<evidence type="ECO:0000313" key="8">
    <source>
        <dbReference type="Proteomes" id="UP001165082"/>
    </source>
</evidence>
<feature type="region of interest" description="Disordered" evidence="4">
    <location>
        <begin position="582"/>
        <end position="627"/>
    </location>
</feature>
<evidence type="ECO:0000256" key="2">
    <source>
        <dbReference type="ARBA" id="ARBA00022837"/>
    </source>
</evidence>
<evidence type="ECO:0000256" key="1">
    <source>
        <dbReference type="ARBA" id="ARBA00022723"/>
    </source>
</evidence>
<dbReference type="SUPFAM" id="SSF49562">
    <property type="entry name" value="C2 domain (Calcium/lipid-binding domain, CaLB)"/>
    <property type="match status" value="2"/>
</dbReference>
<dbReference type="InterPro" id="IPR001179">
    <property type="entry name" value="PPIase_FKBP_dom"/>
</dbReference>
<organism evidence="7 8">
    <name type="scientific">Triparma retinervis</name>
    <dbReference type="NCBI Taxonomy" id="2557542"/>
    <lineage>
        <taxon>Eukaryota</taxon>
        <taxon>Sar</taxon>
        <taxon>Stramenopiles</taxon>
        <taxon>Ochrophyta</taxon>
        <taxon>Bolidophyceae</taxon>
        <taxon>Parmales</taxon>
        <taxon>Triparmaceae</taxon>
        <taxon>Triparma</taxon>
    </lineage>
</organism>
<comment type="catalytic activity">
    <reaction evidence="3">
        <text>[protein]-peptidylproline (omega=180) = [protein]-peptidylproline (omega=0)</text>
        <dbReference type="Rhea" id="RHEA:16237"/>
        <dbReference type="Rhea" id="RHEA-COMP:10747"/>
        <dbReference type="Rhea" id="RHEA-COMP:10748"/>
        <dbReference type="ChEBI" id="CHEBI:83833"/>
        <dbReference type="ChEBI" id="CHEBI:83834"/>
        <dbReference type="EC" id="5.2.1.8"/>
    </reaction>
</comment>
<evidence type="ECO:0000259" key="6">
    <source>
        <dbReference type="PROSITE" id="PS50059"/>
    </source>
</evidence>
<evidence type="ECO:0000259" key="5">
    <source>
        <dbReference type="PROSITE" id="PS50004"/>
    </source>
</evidence>
<feature type="compositionally biased region" description="Basic and acidic residues" evidence="4">
    <location>
        <begin position="491"/>
        <end position="506"/>
    </location>
</feature>